<dbReference type="EMBL" id="JBHSVR010000001">
    <property type="protein sequence ID" value="MFC6633600.1"/>
    <property type="molecule type" value="Genomic_DNA"/>
</dbReference>
<feature type="transmembrane region" description="Helical" evidence="2">
    <location>
        <begin position="30"/>
        <end position="52"/>
    </location>
</feature>
<feature type="transmembrane region" description="Helical" evidence="2">
    <location>
        <begin position="349"/>
        <end position="374"/>
    </location>
</feature>
<feature type="region of interest" description="Disordered" evidence="1">
    <location>
        <begin position="463"/>
        <end position="490"/>
    </location>
</feature>
<protein>
    <recommendedName>
        <fullName evidence="5">DUF4129 domain-containing protein</fullName>
    </recommendedName>
</protein>
<gene>
    <name evidence="3" type="ORF">ACFQBM_09925</name>
</gene>
<comment type="caution">
    <text evidence="3">The sequence shown here is derived from an EMBL/GenBank/DDBJ whole genome shotgun (WGS) entry which is preliminary data.</text>
</comment>
<dbReference type="Proteomes" id="UP001596425">
    <property type="component" value="Unassembled WGS sequence"/>
</dbReference>
<feature type="transmembrane region" description="Helical" evidence="2">
    <location>
        <begin position="258"/>
        <end position="277"/>
    </location>
</feature>
<organism evidence="3 4">
    <name type="scientific">Microbulbifer taiwanensis</name>
    <dbReference type="NCBI Taxonomy" id="986746"/>
    <lineage>
        <taxon>Bacteria</taxon>
        <taxon>Pseudomonadati</taxon>
        <taxon>Pseudomonadota</taxon>
        <taxon>Gammaproteobacteria</taxon>
        <taxon>Cellvibrionales</taxon>
        <taxon>Microbulbiferaceae</taxon>
        <taxon>Microbulbifer</taxon>
    </lineage>
</organism>
<reference evidence="4" key="1">
    <citation type="journal article" date="2019" name="Int. J. Syst. Evol. Microbiol.">
        <title>The Global Catalogue of Microorganisms (GCM) 10K type strain sequencing project: providing services to taxonomists for standard genome sequencing and annotation.</title>
        <authorList>
            <consortium name="The Broad Institute Genomics Platform"/>
            <consortium name="The Broad Institute Genome Sequencing Center for Infectious Disease"/>
            <person name="Wu L."/>
            <person name="Ma J."/>
        </authorList>
    </citation>
    <scope>NUCLEOTIDE SEQUENCE [LARGE SCALE GENOMIC DNA]</scope>
    <source>
        <strain evidence="4">CGMCC 1.13718</strain>
    </source>
</reference>
<sequence>MNLERLAVRARLRSPWESIDLGIALARQQWWPLFLVWLLPAALLFGACYLLIPESPNLSLLLVWWLKPVFDRLPLFLASRSLFGESVSALAALRQFFAQNRRDWFAWISWRRLSPTRAFDMPVTLLEQSSGAARAARIGVLHRKHASAATWLTLTGFHLETFLLIALVALIYLFIPEQVQIDWMPLFGGDTQWFEWTVNALYLLVMAALAPFYVVSGFCLYIGRRIELEAWDIEIQFRKLRDRHQRERKHREKSKSRAPLAAQLMLLCALGIAAGAAPEVRADSVDTPQEARETIDEVLAGEDFHQLEQVSGWRLKEIDWTQSEFPEWLIALLEWLENRPRDTDQESGWGPFVGLLIEILLWLVVAGLVIYLLWRYREAIVRSLQLRKKAAPKKATPETLFGLDVRQSSLPADVCAEVLRLWRAGDQRDGLGLLYRATLSHLIEDYQFEFGDHLTESECAQLVQQRQRQSEKAPQPDAAPQSGEEARRPVSAPLSGFVHQLTASWQQLAYAHRAPETTRVETLCGQWREAFANGH</sequence>
<evidence type="ECO:0000256" key="2">
    <source>
        <dbReference type="SAM" id="Phobius"/>
    </source>
</evidence>
<evidence type="ECO:0000313" key="4">
    <source>
        <dbReference type="Proteomes" id="UP001596425"/>
    </source>
</evidence>
<keyword evidence="2" id="KW-1133">Transmembrane helix</keyword>
<feature type="transmembrane region" description="Helical" evidence="2">
    <location>
        <begin position="200"/>
        <end position="223"/>
    </location>
</feature>
<proteinExistence type="predicted"/>
<evidence type="ECO:0008006" key="5">
    <source>
        <dbReference type="Google" id="ProtNLM"/>
    </source>
</evidence>
<keyword evidence="2" id="KW-0472">Membrane</keyword>
<feature type="transmembrane region" description="Helical" evidence="2">
    <location>
        <begin position="151"/>
        <end position="175"/>
    </location>
</feature>
<keyword evidence="4" id="KW-1185">Reference proteome</keyword>
<feature type="transmembrane region" description="Helical" evidence="2">
    <location>
        <begin position="72"/>
        <end position="93"/>
    </location>
</feature>
<dbReference type="RefSeq" id="WP_193192832.1">
    <property type="nucleotide sequence ID" value="NZ_JACZFR010000035.1"/>
</dbReference>
<evidence type="ECO:0000313" key="3">
    <source>
        <dbReference type="EMBL" id="MFC6633600.1"/>
    </source>
</evidence>
<accession>A0ABW1YNE1</accession>
<evidence type="ECO:0000256" key="1">
    <source>
        <dbReference type="SAM" id="MobiDB-lite"/>
    </source>
</evidence>
<keyword evidence="2" id="KW-0812">Transmembrane</keyword>
<name>A0ABW1YNE1_9GAMM</name>